<evidence type="ECO:0000313" key="2">
    <source>
        <dbReference type="EMBL" id="VAW06321.1"/>
    </source>
</evidence>
<gene>
    <name evidence="2" type="ORF">MNBD_ACTINO02-2917</name>
</gene>
<sequence>MTTQSLAFLKPSATVGLAMLAVGLVMTAFESVLLIGRMFVLVGVIDLVAAFVFRRLRRGAS</sequence>
<proteinExistence type="predicted"/>
<reference evidence="2" key="1">
    <citation type="submission" date="2018-06" db="EMBL/GenBank/DDBJ databases">
        <authorList>
            <person name="Zhirakovskaya E."/>
        </authorList>
    </citation>
    <scope>NUCLEOTIDE SEQUENCE</scope>
</reference>
<keyword evidence="1" id="KW-1133">Transmembrane helix</keyword>
<protein>
    <submittedName>
        <fullName evidence="2">Uncharacterized protein</fullName>
    </submittedName>
</protein>
<dbReference type="EMBL" id="UOEK01000346">
    <property type="protein sequence ID" value="VAW06321.1"/>
    <property type="molecule type" value="Genomic_DNA"/>
</dbReference>
<feature type="transmembrane region" description="Helical" evidence="1">
    <location>
        <begin position="12"/>
        <end position="29"/>
    </location>
</feature>
<keyword evidence="1" id="KW-0472">Membrane</keyword>
<evidence type="ECO:0000256" key="1">
    <source>
        <dbReference type="SAM" id="Phobius"/>
    </source>
</evidence>
<keyword evidence="1" id="KW-0812">Transmembrane</keyword>
<organism evidence="2">
    <name type="scientific">hydrothermal vent metagenome</name>
    <dbReference type="NCBI Taxonomy" id="652676"/>
    <lineage>
        <taxon>unclassified sequences</taxon>
        <taxon>metagenomes</taxon>
        <taxon>ecological metagenomes</taxon>
    </lineage>
</organism>
<feature type="transmembrane region" description="Helical" evidence="1">
    <location>
        <begin position="35"/>
        <end position="53"/>
    </location>
</feature>
<dbReference type="AlphaFoldDB" id="A0A3B0SJB1"/>
<name>A0A3B0SJB1_9ZZZZ</name>
<accession>A0A3B0SJB1</accession>